<dbReference type="AlphaFoldDB" id="A0A9P6EIM3"/>
<evidence type="ECO:0000313" key="4">
    <source>
        <dbReference type="Proteomes" id="UP000807306"/>
    </source>
</evidence>
<dbReference type="OrthoDB" id="3062404at2759"/>
<dbReference type="EMBL" id="MU157845">
    <property type="protein sequence ID" value="KAF9529585.1"/>
    <property type="molecule type" value="Genomic_DNA"/>
</dbReference>
<dbReference type="Pfam" id="PF20152">
    <property type="entry name" value="DUF6534"/>
    <property type="match status" value="1"/>
</dbReference>
<proteinExistence type="predicted"/>
<feature type="transmembrane region" description="Helical" evidence="1">
    <location>
        <begin position="24"/>
        <end position="48"/>
    </location>
</feature>
<evidence type="ECO:0000256" key="1">
    <source>
        <dbReference type="SAM" id="Phobius"/>
    </source>
</evidence>
<protein>
    <recommendedName>
        <fullName evidence="2">DUF6534 domain-containing protein</fullName>
    </recommendedName>
</protein>
<keyword evidence="1" id="KW-0472">Membrane</keyword>
<evidence type="ECO:0000313" key="3">
    <source>
        <dbReference type="EMBL" id="KAF9529585.1"/>
    </source>
</evidence>
<comment type="caution">
    <text evidence="3">The sequence shown here is derived from an EMBL/GenBank/DDBJ whole genome shotgun (WGS) entry which is preliminary data.</text>
</comment>
<reference evidence="3" key="1">
    <citation type="submission" date="2020-11" db="EMBL/GenBank/DDBJ databases">
        <authorList>
            <consortium name="DOE Joint Genome Institute"/>
            <person name="Ahrendt S."/>
            <person name="Riley R."/>
            <person name="Andreopoulos W."/>
            <person name="Labutti K."/>
            <person name="Pangilinan J."/>
            <person name="Ruiz-Duenas F.J."/>
            <person name="Barrasa J.M."/>
            <person name="Sanchez-Garcia M."/>
            <person name="Camarero S."/>
            <person name="Miyauchi S."/>
            <person name="Serrano A."/>
            <person name="Linde D."/>
            <person name="Babiker R."/>
            <person name="Drula E."/>
            <person name="Ayuso-Fernandez I."/>
            <person name="Pacheco R."/>
            <person name="Padilla G."/>
            <person name="Ferreira P."/>
            <person name="Barriuso J."/>
            <person name="Kellner H."/>
            <person name="Castanera R."/>
            <person name="Alfaro M."/>
            <person name="Ramirez L."/>
            <person name="Pisabarro A.G."/>
            <person name="Kuo A."/>
            <person name="Tritt A."/>
            <person name="Lipzen A."/>
            <person name="He G."/>
            <person name="Yan M."/>
            <person name="Ng V."/>
            <person name="Cullen D."/>
            <person name="Martin F."/>
            <person name="Rosso M.-N."/>
            <person name="Henrissat B."/>
            <person name="Hibbett D."/>
            <person name="Martinez A.T."/>
            <person name="Grigoriev I.V."/>
        </authorList>
    </citation>
    <scope>NUCLEOTIDE SEQUENCE</scope>
    <source>
        <strain evidence="3">CBS 506.95</strain>
    </source>
</reference>
<gene>
    <name evidence="3" type="ORF">CPB83DRAFT_258564</name>
</gene>
<sequence length="142" mass="15820">MCVLLCKRHSATETNRTRETVRKIVLLIAETNLTSTIVALSTLVLFLVLKGVYFTFPSIILGKVYSNSLFLILNNRIYLTDDVPGGIKIKNGPEKLQKDPYVNGNFGMTILRTKESSGEGANVEWMAGVRVDVHTARHLDEP</sequence>
<organism evidence="3 4">
    <name type="scientific">Crepidotus variabilis</name>
    <dbReference type="NCBI Taxonomy" id="179855"/>
    <lineage>
        <taxon>Eukaryota</taxon>
        <taxon>Fungi</taxon>
        <taxon>Dikarya</taxon>
        <taxon>Basidiomycota</taxon>
        <taxon>Agaricomycotina</taxon>
        <taxon>Agaricomycetes</taxon>
        <taxon>Agaricomycetidae</taxon>
        <taxon>Agaricales</taxon>
        <taxon>Agaricineae</taxon>
        <taxon>Crepidotaceae</taxon>
        <taxon>Crepidotus</taxon>
    </lineage>
</organism>
<name>A0A9P6EIM3_9AGAR</name>
<keyword evidence="1" id="KW-0812">Transmembrane</keyword>
<feature type="transmembrane region" description="Helical" evidence="1">
    <location>
        <begin position="54"/>
        <end position="73"/>
    </location>
</feature>
<dbReference type="InterPro" id="IPR045339">
    <property type="entry name" value="DUF6534"/>
</dbReference>
<keyword evidence="1" id="KW-1133">Transmembrane helix</keyword>
<keyword evidence="4" id="KW-1185">Reference proteome</keyword>
<accession>A0A9P6EIM3</accession>
<feature type="domain" description="DUF6534" evidence="2">
    <location>
        <begin position="1"/>
        <end position="76"/>
    </location>
</feature>
<dbReference type="Proteomes" id="UP000807306">
    <property type="component" value="Unassembled WGS sequence"/>
</dbReference>
<evidence type="ECO:0000259" key="2">
    <source>
        <dbReference type="Pfam" id="PF20152"/>
    </source>
</evidence>